<sequence length="89" mass="10212">SCTECVKLLPSQSEQPLHQSLFSRPFEFVSVDLFEAKGKNTYYWCIVIQGGFWFISSKILSQSIITAVIQFFHDYGILVNLRTDATPQF</sequence>
<proteinExistence type="predicted"/>
<organism evidence="1">
    <name type="scientific">Lepeophtheirus salmonis</name>
    <name type="common">Salmon louse</name>
    <name type="synonym">Caligus salmonis</name>
    <dbReference type="NCBI Taxonomy" id="72036"/>
    <lineage>
        <taxon>Eukaryota</taxon>
        <taxon>Metazoa</taxon>
        <taxon>Ecdysozoa</taxon>
        <taxon>Arthropoda</taxon>
        <taxon>Crustacea</taxon>
        <taxon>Multicrustacea</taxon>
        <taxon>Hexanauplia</taxon>
        <taxon>Copepoda</taxon>
        <taxon>Siphonostomatoida</taxon>
        <taxon>Caligidae</taxon>
        <taxon>Lepeophtheirus</taxon>
    </lineage>
</organism>
<dbReference type="EMBL" id="HACA01023820">
    <property type="protein sequence ID" value="CDW41181.1"/>
    <property type="molecule type" value="Transcribed_RNA"/>
</dbReference>
<evidence type="ECO:0000313" key="1">
    <source>
        <dbReference type="EMBL" id="CDW41181.1"/>
    </source>
</evidence>
<accession>A0A0K2UTY7</accession>
<name>A0A0K2UTY7_LEPSM</name>
<protein>
    <recommendedName>
        <fullName evidence="2">Integrase catalytic domain-containing protein</fullName>
    </recommendedName>
</protein>
<feature type="non-terminal residue" evidence="1">
    <location>
        <position position="1"/>
    </location>
</feature>
<reference evidence="1" key="1">
    <citation type="submission" date="2014-05" db="EMBL/GenBank/DDBJ databases">
        <authorList>
            <person name="Chronopoulou M."/>
        </authorList>
    </citation>
    <scope>NUCLEOTIDE SEQUENCE</scope>
    <source>
        <tissue evidence="1">Whole organism</tissue>
    </source>
</reference>
<dbReference type="AlphaFoldDB" id="A0A0K2UTY7"/>
<evidence type="ECO:0008006" key="2">
    <source>
        <dbReference type="Google" id="ProtNLM"/>
    </source>
</evidence>